<gene>
    <name evidence="3" type="ORF">SKAU_G00231940</name>
</gene>
<evidence type="ECO:0000313" key="4">
    <source>
        <dbReference type="Proteomes" id="UP001152622"/>
    </source>
</evidence>
<dbReference type="InterPro" id="IPR046616">
    <property type="entry name" value="DUF6729"/>
</dbReference>
<evidence type="ECO:0000259" key="2">
    <source>
        <dbReference type="Pfam" id="PF20499"/>
    </source>
</evidence>
<reference evidence="3" key="1">
    <citation type="journal article" date="2023" name="Science">
        <title>Genome structures resolve the early diversification of teleost fishes.</title>
        <authorList>
            <person name="Parey E."/>
            <person name="Louis A."/>
            <person name="Montfort J."/>
            <person name="Bouchez O."/>
            <person name="Roques C."/>
            <person name="Iampietro C."/>
            <person name="Lluch J."/>
            <person name="Castinel A."/>
            <person name="Donnadieu C."/>
            <person name="Desvignes T."/>
            <person name="Floi Bucao C."/>
            <person name="Jouanno E."/>
            <person name="Wen M."/>
            <person name="Mejri S."/>
            <person name="Dirks R."/>
            <person name="Jansen H."/>
            <person name="Henkel C."/>
            <person name="Chen W.J."/>
            <person name="Zahm M."/>
            <person name="Cabau C."/>
            <person name="Klopp C."/>
            <person name="Thompson A.W."/>
            <person name="Robinson-Rechavi M."/>
            <person name="Braasch I."/>
            <person name="Lecointre G."/>
            <person name="Bobe J."/>
            <person name="Postlethwait J.H."/>
            <person name="Berthelot C."/>
            <person name="Roest Crollius H."/>
            <person name="Guiguen Y."/>
        </authorList>
    </citation>
    <scope>NUCLEOTIDE SEQUENCE</scope>
    <source>
        <strain evidence="3">WJC10195</strain>
    </source>
</reference>
<dbReference type="PANTHER" id="PTHR24401">
    <property type="entry name" value="SI:CH211-243P7.3-RELATED"/>
    <property type="match status" value="1"/>
</dbReference>
<dbReference type="AlphaFoldDB" id="A0A9Q1F5Z0"/>
<dbReference type="Proteomes" id="UP001152622">
    <property type="component" value="Chromosome 8"/>
</dbReference>
<feature type="compositionally biased region" description="Polar residues" evidence="1">
    <location>
        <begin position="213"/>
        <end position="223"/>
    </location>
</feature>
<organism evidence="3 4">
    <name type="scientific">Synaphobranchus kaupii</name>
    <name type="common">Kaup's arrowtooth eel</name>
    <dbReference type="NCBI Taxonomy" id="118154"/>
    <lineage>
        <taxon>Eukaryota</taxon>
        <taxon>Metazoa</taxon>
        <taxon>Chordata</taxon>
        <taxon>Craniata</taxon>
        <taxon>Vertebrata</taxon>
        <taxon>Euteleostomi</taxon>
        <taxon>Actinopterygii</taxon>
        <taxon>Neopterygii</taxon>
        <taxon>Teleostei</taxon>
        <taxon>Anguilliformes</taxon>
        <taxon>Synaphobranchidae</taxon>
        <taxon>Synaphobranchus</taxon>
    </lineage>
</organism>
<accession>A0A9Q1F5Z0</accession>
<feature type="domain" description="DUF6729" evidence="2">
    <location>
        <begin position="308"/>
        <end position="479"/>
    </location>
</feature>
<evidence type="ECO:0000313" key="3">
    <source>
        <dbReference type="EMBL" id="KAJ8351718.1"/>
    </source>
</evidence>
<keyword evidence="4" id="KW-1185">Reference proteome</keyword>
<sequence>MKKFNFFPGRMEVSFRKGPSGHLRQDPSEEARRIKDNPSLQDKSAALKEEVVMANARKVVLQRGGDVSDKLEVLGEYTLQFGKYKGKSFRWLLENDVGYSLYLINKVEKEEEAGQFNPVGHSKDSLLSFLQYCRGFKELKDLRRYLAERPAPAAVETEVDNLVGFGARAKATWGEIWKSRADGFAAFILRQRCVPNSKMHRLQQYLMKQQSQLSSPVSNSHSVPTTQTATLTTTSNPPASPARPSAAATSVPLPTVSSAPAQLASVPSYDQEVSKWNCSLHQRIWMKTELEALGLWPGSRPVRHPMNMVSLWRHPPQPELIDSISELPSPKYFQLHPFFIWKPEHAIMERLRNNYILPCLYGCPSPQVLSAGVGRPRVIVGTSGQYYIFASRLNCKMCKRYWFADKPQWLEMLPYRLSNILPAFLTHKKAICKTVMDELRRTGKSPNDMANQVNELLHLKYERANLAYLLAVQNVRDAEAGLYGQKTITGFLRHEDSPAPFGNYEDTDGWYGVSVSSHYLTECLLQEYKRQEPVLNLLLQGTFGQVFRSDHTRRLARKVTLSSGTMSSYAIMNENWMILSWVMLQSECDKSLEPMYDGLAHRYNSAGVEKAKYQWVDRDCCAPFRVPDSEPHEHLQWDAWKTTDAIVAEATSGKLANLCASRIKFNQDITVKLDLFHCMRRFTRECVSEHHPLYSTFCKFLSAAFSVVDQDDLQKLKDAYTFCGIVPANPTKQHIREHCRTKVPHPKELVKRVEDVLHHFHLTKDPNGILLFKPSMLKEWRIQRVHILRGCLSDPEGEDGTLYRYGGTLQLNHVQGEGATVPIWITVRGTSQQEGFHCHQARWVTGNQVSTNLFQAQGMTGVARWNFQRLLDLKQPDVVLPKVFDPVLIAELNRASERVMGAVKYPALHLSVRDTGERATRTGPIKTGGLVFVLDHNRWPVPMRAAIDELLAKHRGAKDLLVRVDADYAALMHSCHGDPNSLLHPTTKQHISRYIKYLAKQTNASTSLNTSPEKLQESQQLWQCLTAGSQTVSVPVTTLPPALVNPPAPATPLPEGGLQEPPLSQAAVEKMVREILEKQQGAMQQQQQQQQLPKRTRNCLACGQPKSRYLGDGSSIHFFYQMGEVKYFYCSTKVFQTYAAEGLTNPRMPFQDFADTEFFQRELEALKQRGMVRKKVLEERGKRKCVEQLPSGRLCRFCHKPMKQGPNSPHIHTGFPGVTGKYIYCPAKVLSLYQVQGMEREMSWEEFQLSAFYEAEKQRWATEKGN</sequence>
<dbReference type="PANTHER" id="PTHR24401:SF29">
    <property type="entry name" value="SI:CH211-243P7.3-RELATED"/>
    <property type="match status" value="1"/>
</dbReference>
<protein>
    <recommendedName>
        <fullName evidence="2">DUF6729 domain-containing protein</fullName>
    </recommendedName>
</protein>
<dbReference type="Pfam" id="PF20499">
    <property type="entry name" value="DUF6729"/>
    <property type="match status" value="1"/>
</dbReference>
<dbReference type="OrthoDB" id="8931359at2759"/>
<feature type="region of interest" description="Disordered" evidence="1">
    <location>
        <begin position="213"/>
        <end position="252"/>
    </location>
</feature>
<dbReference type="EMBL" id="JAINUF010000008">
    <property type="protein sequence ID" value="KAJ8351718.1"/>
    <property type="molecule type" value="Genomic_DNA"/>
</dbReference>
<feature type="compositionally biased region" description="Basic and acidic residues" evidence="1">
    <location>
        <begin position="23"/>
        <end position="36"/>
    </location>
</feature>
<comment type="caution">
    <text evidence="3">The sequence shown here is derived from an EMBL/GenBank/DDBJ whole genome shotgun (WGS) entry which is preliminary data.</text>
</comment>
<name>A0A9Q1F5Z0_SYNKA</name>
<feature type="region of interest" description="Disordered" evidence="1">
    <location>
        <begin position="16"/>
        <end position="36"/>
    </location>
</feature>
<evidence type="ECO:0000256" key="1">
    <source>
        <dbReference type="SAM" id="MobiDB-lite"/>
    </source>
</evidence>
<feature type="compositionally biased region" description="Low complexity" evidence="1">
    <location>
        <begin position="224"/>
        <end position="252"/>
    </location>
</feature>
<proteinExistence type="predicted"/>